<comment type="caution">
    <text evidence="8">The sequence shown here is derived from an EMBL/GenBank/DDBJ whole genome shotgun (WGS) entry which is preliminary data.</text>
</comment>
<dbReference type="NCBIfam" id="TIGR00254">
    <property type="entry name" value="GGDEF"/>
    <property type="match status" value="1"/>
</dbReference>
<dbReference type="Gene3D" id="3.20.20.450">
    <property type="entry name" value="EAL domain"/>
    <property type="match status" value="1"/>
</dbReference>
<gene>
    <name evidence="8" type="ORF">MED92_13011</name>
</gene>
<evidence type="ECO:0000259" key="5">
    <source>
        <dbReference type="PROSITE" id="PS50113"/>
    </source>
</evidence>
<dbReference type="SMART" id="SM00267">
    <property type="entry name" value="GGDEF"/>
    <property type="match status" value="1"/>
</dbReference>
<dbReference type="InterPro" id="IPR035919">
    <property type="entry name" value="EAL_sf"/>
</dbReference>
<evidence type="ECO:0000313" key="8">
    <source>
        <dbReference type="EMBL" id="EAR61575.1"/>
    </source>
</evidence>
<dbReference type="InterPro" id="IPR001610">
    <property type="entry name" value="PAC"/>
</dbReference>
<feature type="domain" description="GGDEF" evidence="7">
    <location>
        <begin position="534"/>
        <end position="667"/>
    </location>
</feature>
<dbReference type="InterPro" id="IPR000014">
    <property type="entry name" value="PAS"/>
</dbReference>
<dbReference type="EC" id="3.1.4.52" evidence="2"/>
<dbReference type="SMART" id="SM00052">
    <property type="entry name" value="EAL"/>
    <property type="match status" value="1"/>
</dbReference>
<keyword evidence="9" id="KW-1185">Reference proteome</keyword>
<comment type="cofactor">
    <cofactor evidence="1">
        <name>Mg(2+)</name>
        <dbReference type="ChEBI" id="CHEBI:18420"/>
    </cofactor>
</comment>
<dbReference type="Pfam" id="PF00990">
    <property type="entry name" value="GGDEF"/>
    <property type="match status" value="1"/>
</dbReference>
<name>A0A7U8C4U0_NEPCE</name>
<evidence type="ECO:0000259" key="7">
    <source>
        <dbReference type="PROSITE" id="PS50887"/>
    </source>
</evidence>
<feature type="domain" description="PAC" evidence="5">
    <location>
        <begin position="412"/>
        <end position="463"/>
    </location>
</feature>
<dbReference type="CDD" id="cd01948">
    <property type="entry name" value="EAL"/>
    <property type="match status" value="1"/>
</dbReference>
<dbReference type="SUPFAM" id="SSF141868">
    <property type="entry name" value="EAL domain-like"/>
    <property type="match status" value="1"/>
</dbReference>
<dbReference type="SUPFAM" id="SSF55073">
    <property type="entry name" value="Nucleotide cyclase"/>
    <property type="match status" value="1"/>
</dbReference>
<dbReference type="Pfam" id="PF00563">
    <property type="entry name" value="EAL"/>
    <property type="match status" value="1"/>
</dbReference>
<dbReference type="InterPro" id="IPR052155">
    <property type="entry name" value="Biofilm_reg_signaling"/>
</dbReference>
<feature type="domain" description="PAC" evidence="5">
    <location>
        <begin position="287"/>
        <end position="338"/>
    </location>
</feature>
<sequence>MTITDSAIWAYDVQRSAIIWGNQAAAGCWGVNKPDQLAEVDGREVHLLDDYLSADQPFELDFGSNKSRRFQTDKLSESIYLFSEVHSCPELKLSLDRTASSSDNNSMLSTFDQSGQLISRSHYATLRLPVADTLFIDRFVDKEQGIGLWRAMAEKDYAEGHFLTHTTDGPRWHIIQLNKSVAVNESWLVQLRELDIDQFIQNEHSLRNTLKEQEVIFEHAGTGICFIKDSQDHERKIIRCNRKFADIYDYRVEELIGQSSSILYPDFEAFSELGDSAYPSLMEGTLYTQKMKMKRKDGTLFWTQIRGNIISSNEPGLGYIWIVEDIDQQVKADEALKVILNEQNLILDYAMVGIVFLKNRSVTRCNQRFEEMFGYNAGELAGSSSRQWYLTEQDWKAAGKACYKPLSQGKVFQDEMLLSRKDGSPIWCEVTSKAIDPDDLAKGSIWITMDITERKAADVALARAHEDLELRVKERTKELAKANMDLLVEINERKMAEERVKHMALHDALTGLPNRLLLEERLENALSDAKSHQWQLAVLFIDLDRFKLVNDTLGHHEGDQLLVEVANRLHQVIGANDTVARLGGDEFVIVLNEIAGSTEINGVIEDIQQNFKPAVKLALQDMFVTPSIGVAIYPEDGETPVQLMKNADAAMYHAKASGRNCAQYFNRSLDDSLKERISLENALNQALKLGQFELYYQPQLDVKSNRIIGAEALIRWNHPEKGMISPDAFIPLAEESGLIVDIGSWVLHQASSQLAQWRKQGFDQLSVSVNLSALQVQKESFAREVADVIREYGVPEACLDLELTESMIMRNAEETIAALDKIHNLGIQISVDDFGTGYSSLSYLKRFPLDKLKIDRSFVQDITVDTDDAMICKTIISMAHNLNLQVIAEGVETNAQLELLRDYGCEQYQGYLFAKPLPVEQMTEHLLASPCQ</sequence>
<keyword evidence="3" id="KW-0973">c-di-GMP</keyword>
<dbReference type="InterPro" id="IPR001633">
    <property type="entry name" value="EAL_dom"/>
</dbReference>
<dbReference type="SUPFAM" id="SSF55785">
    <property type="entry name" value="PYP-like sensor domain (PAS domain)"/>
    <property type="match status" value="2"/>
</dbReference>
<evidence type="ECO:0000256" key="3">
    <source>
        <dbReference type="ARBA" id="ARBA00022636"/>
    </source>
</evidence>
<dbReference type="AlphaFoldDB" id="A0A7U8C4U0"/>
<dbReference type="GO" id="GO:0071111">
    <property type="term" value="F:cyclic-guanylate-specific phosphodiesterase activity"/>
    <property type="evidence" value="ECO:0007669"/>
    <property type="project" value="UniProtKB-EC"/>
</dbReference>
<evidence type="ECO:0000256" key="4">
    <source>
        <dbReference type="ARBA" id="ARBA00051114"/>
    </source>
</evidence>
<dbReference type="FunFam" id="3.20.20.450:FF:000001">
    <property type="entry name" value="Cyclic di-GMP phosphodiesterase yahA"/>
    <property type="match status" value="1"/>
</dbReference>
<dbReference type="InterPro" id="IPR043128">
    <property type="entry name" value="Rev_trsase/Diguanyl_cyclase"/>
</dbReference>
<dbReference type="NCBIfam" id="TIGR00229">
    <property type="entry name" value="sensory_box"/>
    <property type="match status" value="2"/>
</dbReference>
<dbReference type="Pfam" id="PF13426">
    <property type="entry name" value="PAS_9"/>
    <property type="match status" value="2"/>
</dbReference>
<dbReference type="Proteomes" id="UP000002171">
    <property type="component" value="Unassembled WGS sequence"/>
</dbReference>
<dbReference type="PROSITE" id="PS50113">
    <property type="entry name" value="PAC"/>
    <property type="match status" value="2"/>
</dbReference>
<accession>A0A7U8C4U0</accession>
<dbReference type="CDD" id="cd00130">
    <property type="entry name" value="PAS"/>
    <property type="match status" value="2"/>
</dbReference>
<dbReference type="PROSITE" id="PS50883">
    <property type="entry name" value="EAL"/>
    <property type="match status" value="1"/>
</dbReference>
<feature type="domain" description="EAL" evidence="6">
    <location>
        <begin position="676"/>
        <end position="930"/>
    </location>
</feature>
<evidence type="ECO:0000256" key="2">
    <source>
        <dbReference type="ARBA" id="ARBA00012282"/>
    </source>
</evidence>
<evidence type="ECO:0000259" key="6">
    <source>
        <dbReference type="PROSITE" id="PS50883"/>
    </source>
</evidence>
<comment type="catalytic activity">
    <reaction evidence="4">
        <text>3',3'-c-di-GMP + H2O = 5'-phosphoguanylyl(3'-&gt;5')guanosine + H(+)</text>
        <dbReference type="Rhea" id="RHEA:24902"/>
        <dbReference type="ChEBI" id="CHEBI:15377"/>
        <dbReference type="ChEBI" id="CHEBI:15378"/>
        <dbReference type="ChEBI" id="CHEBI:58754"/>
        <dbReference type="ChEBI" id="CHEBI:58805"/>
        <dbReference type="EC" id="3.1.4.52"/>
    </reaction>
    <physiologicalReaction direction="left-to-right" evidence="4">
        <dbReference type="Rhea" id="RHEA:24903"/>
    </physiologicalReaction>
</comment>
<dbReference type="Gene3D" id="3.30.70.270">
    <property type="match status" value="1"/>
</dbReference>
<proteinExistence type="predicted"/>
<dbReference type="EMBL" id="AAOW01000007">
    <property type="protein sequence ID" value="EAR61575.1"/>
    <property type="molecule type" value="Genomic_DNA"/>
</dbReference>
<evidence type="ECO:0000256" key="1">
    <source>
        <dbReference type="ARBA" id="ARBA00001946"/>
    </source>
</evidence>
<dbReference type="RefSeq" id="WP_007020278.1">
    <property type="nucleotide sequence ID" value="NZ_CH724125.1"/>
</dbReference>
<dbReference type="Gene3D" id="3.30.450.20">
    <property type="entry name" value="PAS domain"/>
    <property type="match status" value="2"/>
</dbReference>
<dbReference type="InterPro" id="IPR000160">
    <property type="entry name" value="GGDEF_dom"/>
</dbReference>
<dbReference type="OrthoDB" id="6168558at2"/>
<dbReference type="PANTHER" id="PTHR44757">
    <property type="entry name" value="DIGUANYLATE CYCLASE DGCP"/>
    <property type="match status" value="1"/>
</dbReference>
<dbReference type="GO" id="GO:0071732">
    <property type="term" value="P:cellular response to nitric oxide"/>
    <property type="evidence" value="ECO:0007669"/>
    <property type="project" value="UniProtKB-ARBA"/>
</dbReference>
<organism evidence="8 9">
    <name type="scientific">Neptuniibacter caesariensis</name>
    <dbReference type="NCBI Taxonomy" id="207954"/>
    <lineage>
        <taxon>Bacteria</taxon>
        <taxon>Pseudomonadati</taxon>
        <taxon>Pseudomonadota</taxon>
        <taxon>Gammaproteobacteria</taxon>
        <taxon>Oceanospirillales</taxon>
        <taxon>Oceanospirillaceae</taxon>
        <taxon>Neptuniibacter</taxon>
    </lineage>
</organism>
<dbReference type="PANTHER" id="PTHR44757:SF2">
    <property type="entry name" value="BIOFILM ARCHITECTURE MAINTENANCE PROTEIN MBAA"/>
    <property type="match status" value="1"/>
</dbReference>
<protein>
    <recommendedName>
        <fullName evidence="2">cyclic-guanylate-specific phosphodiesterase</fullName>
        <ecNumber evidence="2">3.1.4.52</ecNumber>
    </recommendedName>
</protein>
<dbReference type="FunFam" id="3.30.70.270:FF:000001">
    <property type="entry name" value="Diguanylate cyclase domain protein"/>
    <property type="match status" value="1"/>
</dbReference>
<dbReference type="SMART" id="SM00091">
    <property type="entry name" value="PAS"/>
    <property type="match status" value="2"/>
</dbReference>
<dbReference type="InterPro" id="IPR029787">
    <property type="entry name" value="Nucleotide_cyclase"/>
</dbReference>
<dbReference type="SMART" id="SM00086">
    <property type="entry name" value="PAC"/>
    <property type="match status" value="2"/>
</dbReference>
<dbReference type="CDD" id="cd01949">
    <property type="entry name" value="GGDEF"/>
    <property type="match status" value="1"/>
</dbReference>
<reference evidence="8 9" key="1">
    <citation type="submission" date="2006-02" db="EMBL/GenBank/DDBJ databases">
        <authorList>
            <person name="Pinhassi J."/>
            <person name="Pedros-Alio C."/>
            <person name="Ferriera S."/>
            <person name="Johnson J."/>
            <person name="Kravitz S."/>
            <person name="Halpern A."/>
            <person name="Remington K."/>
            <person name="Beeson K."/>
            <person name="Tran B."/>
            <person name="Rogers Y.-H."/>
            <person name="Friedman R."/>
            <person name="Venter J.C."/>
        </authorList>
    </citation>
    <scope>NUCLEOTIDE SEQUENCE [LARGE SCALE GENOMIC DNA]</scope>
    <source>
        <strain evidence="8 9">MED92</strain>
    </source>
</reference>
<dbReference type="InterPro" id="IPR035965">
    <property type="entry name" value="PAS-like_dom_sf"/>
</dbReference>
<dbReference type="PROSITE" id="PS50887">
    <property type="entry name" value="GGDEF"/>
    <property type="match status" value="1"/>
</dbReference>
<evidence type="ECO:0000313" key="9">
    <source>
        <dbReference type="Proteomes" id="UP000002171"/>
    </source>
</evidence>
<dbReference type="InterPro" id="IPR000700">
    <property type="entry name" value="PAS-assoc_C"/>
</dbReference>